<dbReference type="OrthoDB" id="5330858at2759"/>
<feature type="region of interest" description="Disordered" evidence="1">
    <location>
        <begin position="871"/>
        <end position="929"/>
    </location>
</feature>
<dbReference type="Proteomes" id="UP000240883">
    <property type="component" value="Unassembled WGS sequence"/>
</dbReference>
<evidence type="ECO:0000313" key="3">
    <source>
        <dbReference type="EMBL" id="PSN66301.1"/>
    </source>
</evidence>
<feature type="domain" description="Utp8 beta-propeller" evidence="2">
    <location>
        <begin position="7"/>
        <end position="377"/>
    </location>
</feature>
<feature type="region of interest" description="Disordered" evidence="1">
    <location>
        <begin position="504"/>
        <end position="545"/>
    </location>
</feature>
<feature type="region of interest" description="Disordered" evidence="1">
    <location>
        <begin position="377"/>
        <end position="398"/>
    </location>
</feature>
<reference evidence="3 4" key="1">
    <citation type="journal article" date="2018" name="Front. Microbiol.">
        <title>Genome-Wide Analysis of Corynespora cassiicola Leaf Fall Disease Putative Effectors.</title>
        <authorList>
            <person name="Lopez D."/>
            <person name="Ribeiro S."/>
            <person name="Label P."/>
            <person name="Fumanal B."/>
            <person name="Venisse J.S."/>
            <person name="Kohler A."/>
            <person name="de Oliveira R.R."/>
            <person name="Labutti K."/>
            <person name="Lipzen A."/>
            <person name="Lail K."/>
            <person name="Bauer D."/>
            <person name="Ohm R.A."/>
            <person name="Barry K.W."/>
            <person name="Spatafora J."/>
            <person name="Grigoriev I.V."/>
            <person name="Martin F.M."/>
            <person name="Pujade-Renaud V."/>
        </authorList>
    </citation>
    <scope>NUCLEOTIDE SEQUENCE [LARGE SCALE GENOMIC DNA]</scope>
    <source>
        <strain evidence="3 4">Philippines</strain>
    </source>
</reference>
<feature type="compositionally biased region" description="Low complexity" evidence="1">
    <location>
        <begin position="897"/>
        <end position="906"/>
    </location>
</feature>
<protein>
    <recommendedName>
        <fullName evidence="2">Utp8 beta-propeller domain-containing protein</fullName>
    </recommendedName>
</protein>
<dbReference type="InterPro" id="IPR018843">
    <property type="entry name" value="Utp8_b-prop"/>
</dbReference>
<evidence type="ECO:0000259" key="2">
    <source>
        <dbReference type="Pfam" id="PF10395"/>
    </source>
</evidence>
<feature type="compositionally biased region" description="Basic and acidic residues" evidence="1">
    <location>
        <begin position="907"/>
        <end position="926"/>
    </location>
</feature>
<gene>
    <name evidence="3" type="ORF">BS50DRAFT_635441</name>
</gene>
<accession>A0A2T2NLI3</accession>
<dbReference type="AlphaFoldDB" id="A0A2T2NLI3"/>
<evidence type="ECO:0000256" key="1">
    <source>
        <dbReference type="SAM" id="MobiDB-lite"/>
    </source>
</evidence>
<name>A0A2T2NLI3_CORCC</name>
<proteinExistence type="predicted"/>
<dbReference type="EMBL" id="KZ678136">
    <property type="protein sequence ID" value="PSN66301.1"/>
    <property type="molecule type" value="Genomic_DNA"/>
</dbReference>
<dbReference type="STRING" id="1448308.A0A2T2NLI3"/>
<feature type="compositionally biased region" description="Polar residues" evidence="1">
    <location>
        <begin position="521"/>
        <end position="538"/>
    </location>
</feature>
<sequence>MSFDKEIGAPYTVASLPKPIDSVNGRTQASGVCSISGAKKRKRTEIAVGVDGEGILIYSLQNPQLVTSYALPPQTSFAAAPYCLYRKGATRTPSRRFTYACIAPSSPSDKPQLVCFTEVIQKDATADTVKTTYTVSNSTSNVIAIDAIPVSTGSSSKETEHDVLVVFDNGDSICLSSDLEVVRWVANVESCAPKRGSPILIEHVSLSTAKAVIHGLLRSREDIVTILDPSSDTKPELLDLTQVLSVVSRHTDGNRSLGLFQLQSRSSDISSIRLPLKHLLTWDLPSPSSLATSKIGKRNYSLHPTTGNLHELTEEGLISYNFSGTVPKIYSELAVPGPRVDSFLRISQDLIFASSQHLCRILDVKYKSIQGLLSLDSTPSTSTETKKRKQPEPDSFDVSTATPTLVAHYAELGLVVGIQNQELVGLQLRENIARKRVKTEGRLLIDSLGKGIPAEGELSGASLEKWQEKVVKLDKYVSKGKITKFEEVFAAELGVSFVKDEGDEEKSQAELETGHDAPKLQNGTTGKNVHQNGVNTDDNSSEDQLRKWQMPEVIPDHKRYRHRHQTSYALRKIFRCVKASTALEGNLKIDFFPPNVFQWLLHSGSLTKESIRRALIEESPENLGSSITDGDVVKAIVDFDPELHILSAVLNHTQFLPVGEVVQAVKLLLQSLDDGTKADSTTKLLTNGEQNHGEEMDVDIASELEAASHEIDHALSVLDNGLLIRSHALRPALIRLHTFPVSTISSSLRVLLSRRELESLIRLLHLELKNGGWTSSYDFGDAEAAPAQTPTEDPDDHAVAIIASLLSCALDAVGAGAWLAAVGDATSDDAASDIIQQLHQDTSEALNGFWEARFMRGLLSEFLRYSSSLSKTQKPSNKSLQNQSKPFKVESPEEELPVLPLGGKADLGVDKKKAGKGGKKEERSAREMGMLISKRVPKYSFERIVL</sequence>
<keyword evidence="4" id="KW-1185">Reference proteome</keyword>
<evidence type="ECO:0000313" key="4">
    <source>
        <dbReference type="Proteomes" id="UP000240883"/>
    </source>
</evidence>
<feature type="compositionally biased region" description="Polar residues" evidence="1">
    <location>
        <begin position="871"/>
        <end position="885"/>
    </location>
</feature>
<organism evidence="3 4">
    <name type="scientific">Corynespora cassiicola Philippines</name>
    <dbReference type="NCBI Taxonomy" id="1448308"/>
    <lineage>
        <taxon>Eukaryota</taxon>
        <taxon>Fungi</taxon>
        <taxon>Dikarya</taxon>
        <taxon>Ascomycota</taxon>
        <taxon>Pezizomycotina</taxon>
        <taxon>Dothideomycetes</taxon>
        <taxon>Pleosporomycetidae</taxon>
        <taxon>Pleosporales</taxon>
        <taxon>Corynesporascaceae</taxon>
        <taxon>Corynespora</taxon>
    </lineage>
</organism>
<feature type="compositionally biased region" description="Basic and acidic residues" evidence="1">
    <location>
        <begin position="505"/>
        <end position="518"/>
    </location>
</feature>
<dbReference type="Pfam" id="PF10395">
    <property type="entry name" value="Utp8_b_propeller"/>
    <property type="match status" value="1"/>
</dbReference>